<evidence type="ECO:0000256" key="1">
    <source>
        <dbReference type="ARBA" id="ARBA00001942"/>
    </source>
</evidence>
<dbReference type="GO" id="GO:0016020">
    <property type="term" value="C:membrane"/>
    <property type="evidence" value="ECO:0007669"/>
    <property type="project" value="TreeGrafter"/>
</dbReference>
<evidence type="ECO:0000259" key="12">
    <source>
        <dbReference type="Pfam" id="PF01568"/>
    </source>
</evidence>
<dbReference type="EMBL" id="FCNV02000004">
    <property type="protein sequence ID" value="SAL30060.1"/>
    <property type="molecule type" value="Genomic_DNA"/>
</dbReference>
<keyword evidence="8" id="KW-0408">Iron</keyword>
<dbReference type="InterPro" id="IPR037951">
    <property type="entry name" value="MopB_CT_YdeP"/>
</dbReference>
<evidence type="ECO:0000256" key="10">
    <source>
        <dbReference type="SAM" id="MobiDB-lite"/>
    </source>
</evidence>
<dbReference type="Proteomes" id="UP000198263">
    <property type="component" value="Unassembled WGS sequence"/>
</dbReference>
<dbReference type="OrthoDB" id="5287431at2"/>
<evidence type="ECO:0000256" key="8">
    <source>
        <dbReference type="ARBA" id="ARBA00023004"/>
    </source>
</evidence>
<dbReference type="RefSeq" id="WP_040052399.1">
    <property type="nucleotide sequence ID" value="NZ_FCNV02000004.1"/>
</dbReference>
<dbReference type="GO" id="GO:0043546">
    <property type="term" value="F:molybdopterin cofactor binding"/>
    <property type="evidence" value="ECO:0007669"/>
    <property type="project" value="InterPro"/>
</dbReference>
<evidence type="ECO:0000256" key="5">
    <source>
        <dbReference type="ARBA" id="ARBA00022505"/>
    </source>
</evidence>
<dbReference type="InterPro" id="IPR010046">
    <property type="entry name" value="Mopterin_OxRdtse_a_bac"/>
</dbReference>
<dbReference type="NCBIfam" id="TIGR01701">
    <property type="entry name" value="Fdhalpha-like"/>
    <property type="match status" value="1"/>
</dbReference>
<dbReference type="GO" id="GO:1990204">
    <property type="term" value="C:oxidoreductase complex"/>
    <property type="evidence" value="ECO:0007669"/>
    <property type="project" value="UniProtKB-ARBA"/>
</dbReference>
<keyword evidence="14" id="KW-1185">Reference proteome</keyword>
<dbReference type="SUPFAM" id="SSF50692">
    <property type="entry name" value="ADC-like"/>
    <property type="match status" value="1"/>
</dbReference>
<dbReference type="InterPro" id="IPR006656">
    <property type="entry name" value="Mopterin_OxRdtase"/>
</dbReference>
<gene>
    <name evidence="13" type="ORF">AWB72_02516</name>
</gene>
<dbReference type="PANTHER" id="PTHR43105">
    <property type="entry name" value="RESPIRATORY NITRATE REDUCTASE"/>
    <property type="match status" value="1"/>
</dbReference>
<feature type="domain" description="Molybdopterin oxidoreductase" evidence="11">
    <location>
        <begin position="112"/>
        <end position="493"/>
    </location>
</feature>
<proteinExistence type="inferred from homology"/>
<comment type="cofactor">
    <cofactor evidence="2">
        <name>[4Fe-4S] cluster</name>
        <dbReference type="ChEBI" id="CHEBI:49883"/>
    </cofactor>
</comment>
<evidence type="ECO:0000256" key="4">
    <source>
        <dbReference type="ARBA" id="ARBA00022485"/>
    </source>
</evidence>
<keyword evidence="7" id="KW-0560">Oxidoreductase</keyword>
<dbReference type="Pfam" id="PF00384">
    <property type="entry name" value="Molybdopterin"/>
    <property type="match status" value="1"/>
</dbReference>
<keyword evidence="4" id="KW-0004">4Fe-4S</keyword>
<dbReference type="GO" id="GO:0051539">
    <property type="term" value="F:4 iron, 4 sulfur cluster binding"/>
    <property type="evidence" value="ECO:0007669"/>
    <property type="project" value="UniProtKB-KW"/>
</dbReference>
<evidence type="ECO:0000256" key="9">
    <source>
        <dbReference type="ARBA" id="ARBA00023014"/>
    </source>
</evidence>
<evidence type="ECO:0000313" key="14">
    <source>
        <dbReference type="Proteomes" id="UP000198263"/>
    </source>
</evidence>
<keyword evidence="9" id="KW-0411">Iron-sulfur</keyword>
<dbReference type="CDD" id="cd02767">
    <property type="entry name" value="MopB_ydeP"/>
    <property type="match status" value="1"/>
</dbReference>
<dbReference type="CDD" id="cd02787">
    <property type="entry name" value="MopB_CT_ydeP"/>
    <property type="match status" value="1"/>
</dbReference>
<dbReference type="GO" id="GO:0045333">
    <property type="term" value="P:cellular respiration"/>
    <property type="evidence" value="ECO:0007669"/>
    <property type="project" value="UniProtKB-ARBA"/>
</dbReference>
<comment type="similarity">
    <text evidence="3">Belongs to the prokaryotic molybdopterin-containing oxidoreductase family.</text>
</comment>
<organism evidence="13 14">
    <name type="scientific">Caballeronia concitans</name>
    <dbReference type="NCBI Taxonomy" id="1777133"/>
    <lineage>
        <taxon>Bacteria</taxon>
        <taxon>Pseudomonadati</taxon>
        <taxon>Pseudomonadota</taxon>
        <taxon>Betaproteobacteria</taxon>
        <taxon>Burkholderiales</taxon>
        <taxon>Burkholderiaceae</taxon>
        <taxon>Caballeronia</taxon>
    </lineage>
</organism>
<dbReference type="PANTHER" id="PTHR43105:SF4">
    <property type="entry name" value="PROTEIN YDEP"/>
    <property type="match status" value="1"/>
</dbReference>
<evidence type="ECO:0000256" key="7">
    <source>
        <dbReference type="ARBA" id="ARBA00023002"/>
    </source>
</evidence>
<dbReference type="InterPro" id="IPR009010">
    <property type="entry name" value="Asp_de-COase-like_dom_sf"/>
</dbReference>
<dbReference type="Pfam" id="PF01568">
    <property type="entry name" value="Molydop_binding"/>
    <property type="match status" value="1"/>
</dbReference>
<keyword evidence="6" id="KW-0479">Metal-binding</keyword>
<dbReference type="Gene3D" id="3.40.228.10">
    <property type="entry name" value="Dimethylsulfoxide Reductase, domain 2"/>
    <property type="match status" value="1"/>
</dbReference>
<evidence type="ECO:0000256" key="2">
    <source>
        <dbReference type="ARBA" id="ARBA00001966"/>
    </source>
</evidence>
<reference evidence="13 14" key="1">
    <citation type="submission" date="2016-01" db="EMBL/GenBank/DDBJ databases">
        <authorList>
            <person name="Peeters C."/>
        </authorList>
    </citation>
    <scope>NUCLEOTIDE SEQUENCE [LARGE SCALE GENOMIC DNA]</scope>
    <source>
        <strain evidence="13">LMG 29315</strain>
    </source>
</reference>
<sequence>MSKREVPGVGPYGGPAGGWGALQAVARALKHQMGVAREATMLLKVNQPAGFDCPGCAWPDPRSTSSFEFCENGAKAVSWEATTKRTTPEFFAQHKVRELWDWSDHALEDEGRLTHPMRYDADSDHYVPVSWDEAFERIGAALRALPDPNMAEFYTSGRASNEAAFLYQLFARRFGTNNFPDCSNMCHEPTSVGLPEAIGVGKGTVTLADFDHCDAIFCIGHNPGTNHPRMLATLRSAARRGAKIVVLNPLRERGLERFASPQDPVEMVTGRSTPIATDYIQLRIGGDVAFLKGMMKTVLALDRDSISKGGEGVLDRAFIDAHTEGLEEVIADLDATAWSEIVNASGVERADIEHVGKLYAGSKAVIACYGMGVTQHHSGTANVQQIVNLLLMRGNMGRDGAGICPLRGHSNVQGDRTVGITEVPPVDMLDSIERVFGFSPPREHGHGAITAIEAMRDGRSKALICLGGNLPVAMSDTKVCFDAMRKLDLAVHVSTKLNRSHLLTAKETLILPCLGRTELDVQASGPQSVTVEDSMSMVHASRGSLPPASEHLLSEPAIVARMAKATLDDDSLDWDGWVADYSRIRGLIEAVFPQFDGYNERIQDPGGFRLFNAAAARQWNTPAGRARFIAHRGVMMDPRLDRDDALILATIRSHDQYNTTIYGFNDRYRGITGRRDVVFVNERDLEARGLQHGDLVDLETIESTVSIGGTRRLCGLTAVAFDIAPGSIAAYYPEANCLVSLADNDPRSGTPSYKSIPVLLSLSQGDCEVSADAQTWQHGDVPNDKTGATVAAEMPAHRRTTGTPS</sequence>
<dbReference type="InterPro" id="IPR041953">
    <property type="entry name" value="YdeP_MopB"/>
</dbReference>
<comment type="caution">
    <text evidence="13">The sequence shown here is derived from an EMBL/GenBank/DDBJ whole genome shotgun (WGS) entry which is preliminary data.</text>
</comment>
<dbReference type="Gene3D" id="2.40.40.20">
    <property type="match status" value="1"/>
</dbReference>
<dbReference type="InterPro" id="IPR050123">
    <property type="entry name" value="Prok_molybdopt-oxidoreductase"/>
</dbReference>
<evidence type="ECO:0000256" key="3">
    <source>
        <dbReference type="ARBA" id="ARBA00010312"/>
    </source>
</evidence>
<dbReference type="InterPro" id="IPR006657">
    <property type="entry name" value="MoPterin_dinucl-bd_dom"/>
</dbReference>
<evidence type="ECO:0000313" key="13">
    <source>
        <dbReference type="EMBL" id="SAL30060.1"/>
    </source>
</evidence>
<evidence type="ECO:0000256" key="6">
    <source>
        <dbReference type="ARBA" id="ARBA00022723"/>
    </source>
</evidence>
<name>A0A658QX51_9BURK</name>
<dbReference type="SUPFAM" id="SSF53706">
    <property type="entry name" value="Formate dehydrogenase/DMSO reductase, domains 1-3"/>
    <property type="match status" value="1"/>
</dbReference>
<feature type="region of interest" description="Disordered" evidence="10">
    <location>
        <begin position="777"/>
        <end position="805"/>
    </location>
</feature>
<comment type="cofactor">
    <cofactor evidence="1">
        <name>Mo-bis(molybdopterin guanine dinucleotide)</name>
        <dbReference type="ChEBI" id="CHEBI:60539"/>
    </cofactor>
</comment>
<keyword evidence="5" id="KW-0500">Molybdenum</keyword>
<accession>A0A658QX51</accession>
<evidence type="ECO:0000259" key="11">
    <source>
        <dbReference type="Pfam" id="PF00384"/>
    </source>
</evidence>
<dbReference type="GO" id="GO:0030151">
    <property type="term" value="F:molybdenum ion binding"/>
    <property type="evidence" value="ECO:0007669"/>
    <property type="project" value="InterPro"/>
</dbReference>
<dbReference type="GO" id="GO:0008863">
    <property type="term" value="F:formate dehydrogenase (NAD+) activity"/>
    <property type="evidence" value="ECO:0007669"/>
    <property type="project" value="InterPro"/>
</dbReference>
<dbReference type="Gene3D" id="3.40.50.740">
    <property type="match status" value="1"/>
</dbReference>
<protein>
    <submittedName>
        <fullName evidence="13">Oxidoreductase alpha (Molybdopterin) subunit</fullName>
    </submittedName>
</protein>
<feature type="domain" description="Molybdopterin dinucleotide-binding" evidence="12">
    <location>
        <begin position="646"/>
        <end position="756"/>
    </location>
</feature>
<dbReference type="AlphaFoldDB" id="A0A658QX51"/>
<dbReference type="PIRSF" id="PIRSF000144">
    <property type="entry name" value="CbbBc"/>
    <property type="match status" value="1"/>
</dbReference>